<evidence type="ECO:0000313" key="3">
    <source>
        <dbReference type="Proteomes" id="UP000625804"/>
    </source>
</evidence>
<dbReference type="RefSeq" id="WP_173730136.1">
    <property type="nucleotide sequence ID" value="NZ_JABTTE010000003.1"/>
</dbReference>
<keyword evidence="1" id="KW-0472">Membrane</keyword>
<keyword evidence="1" id="KW-1133">Transmembrane helix</keyword>
<keyword evidence="3" id="KW-1185">Reference proteome</keyword>
<keyword evidence="1" id="KW-0812">Transmembrane</keyword>
<evidence type="ECO:0000313" key="2">
    <source>
        <dbReference type="EMBL" id="NSL50932.1"/>
    </source>
</evidence>
<dbReference type="Proteomes" id="UP000625804">
    <property type="component" value="Unassembled WGS sequence"/>
</dbReference>
<organism evidence="2 3">
    <name type="scientific">Calidifontibacillus erzurumensis</name>
    <dbReference type="NCBI Taxonomy" id="2741433"/>
    <lineage>
        <taxon>Bacteria</taxon>
        <taxon>Bacillati</taxon>
        <taxon>Bacillota</taxon>
        <taxon>Bacilli</taxon>
        <taxon>Bacillales</taxon>
        <taxon>Bacillaceae</taxon>
        <taxon>Calidifontibacillus/Schinkia group</taxon>
        <taxon>Calidifontibacillus</taxon>
    </lineage>
</organism>
<dbReference type="EMBL" id="JABTTE010000003">
    <property type="protein sequence ID" value="NSL50932.1"/>
    <property type="molecule type" value="Genomic_DNA"/>
</dbReference>
<proteinExistence type="predicted"/>
<accession>A0A8J8KAT2</accession>
<evidence type="ECO:0000256" key="1">
    <source>
        <dbReference type="SAM" id="Phobius"/>
    </source>
</evidence>
<sequence>MEIILLAIIIFTFTILWYLIDLEERVHYEPIDQVEDDEKVVILYKKIKF</sequence>
<feature type="transmembrane region" description="Helical" evidence="1">
    <location>
        <begin position="5"/>
        <end position="20"/>
    </location>
</feature>
<dbReference type="AlphaFoldDB" id="A0A8J8KAT2"/>
<gene>
    <name evidence="2" type="ORF">HR057_04020</name>
</gene>
<protein>
    <submittedName>
        <fullName evidence="2">Uncharacterized protein</fullName>
    </submittedName>
</protein>
<reference evidence="2" key="1">
    <citation type="submission" date="2020-06" db="EMBL/GenBank/DDBJ databases">
        <title>A novel thermopfilic bacterium from Erzurum, Turkey.</title>
        <authorList>
            <person name="Adiguzel A."/>
            <person name="Ay H."/>
            <person name="Baltaci M.O."/>
        </authorList>
    </citation>
    <scope>NUCLEOTIDE SEQUENCE</scope>
    <source>
        <strain evidence="2">P2</strain>
    </source>
</reference>
<name>A0A8J8KAT2_9BACI</name>
<comment type="caution">
    <text evidence="2">The sequence shown here is derived from an EMBL/GenBank/DDBJ whole genome shotgun (WGS) entry which is preliminary data.</text>
</comment>